<keyword evidence="2" id="KW-1185">Reference proteome</keyword>
<evidence type="ECO:0000313" key="1">
    <source>
        <dbReference type="EMBL" id="TNJ27632.1"/>
    </source>
</evidence>
<evidence type="ECO:0000313" key="2">
    <source>
        <dbReference type="Proteomes" id="UP000315496"/>
    </source>
</evidence>
<organism evidence="1 2">
    <name type="scientific">Giardia muris</name>
    <dbReference type="NCBI Taxonomy" id="5742"/>
    <lineage>
        <taxon>Eukaryota</taxon>
        <taxon>Metamonada</taxon>
        <taxon>Diplomonadida</taxon>
        <taxon>Hexamitidae</taxon>
        <taxon>Giardiinae</taxon>
        <taxon>Giardia</taxon>
    </lineage>
</organism>
<name>A0A4Z1SP88_GIAMU</name>
<reference evidence="1 2" key="1">
    <citation type="submission" date="2019-05" db="EMBL/GenBank/DDBJ databases">
        <title>The compact genome of Giardia muris reveals important steps in the evolution of intestinal protozoan parasites.</title>
        <authorList>
            <person name="Xu F."/>
            <person name="Jimenez-Gonzalez A."/>
            <person name="Einarsson E."/>
            <person name="Astvaldsson A."/>
            <person name="Peirasmaki D."/>
            <person name="Eckmann L."/>
            <person name="Andersson J.O."/>
            <person name="Svard S.G."/>
            <person name="Jerlstrom-Hultqvist J."/>
        </authorList>
    </citation>
    <scope>NUCLEOTIDE SEQUENCE [LARGE SCALE GENOMIC DNA]</scope>
    <source>
        <strain evidence="1 2">Roberts-Thomson</strain>
    </source>
</reference>
<dbReference type="VEuPathDB" id="GiardiaDB:GMRT_23226"/>
<proteinExistence type="predicted"/>
<dbReference type="AlphaFoldDB" id="A0A4Z1SP88"/>
<dbReference type="Proteomes" id="UP000315496">
    <property type="component" value="Chromosome 3"/>
</dbReference>
<dbReference type="EMBL" id="VDLU01000003">
    <property type="protein sequence ID" value="TNJ27632.1"/>
    <property type="molecule type" value="Genomic_DNA"/>
</dbReference>
<sequence length="746" mass="82916">MATDSVETQPNPCIIPERVINSLPSLTALDRALLQPDFNPITFIDAQLAHKSAAELHEILSKHLSTLQENPIEVEELREVPSVDLSGFESFEKSATSLIQQARELDGRLEAVRADIEHVLRIRGRMQDVASLLATCSAFFKAVHALPSTLTPNIGTLQQLAYDIHYTQLLGRALLTYSEIPLIKAGLDTLAGIRLRSLKALEPIQPRGTEVAYWELIVPHYVLLSAFQESISELAETIIGIALQPRGATPLLEIEAITTTIREYQTFVRTHIPYARKLEYDTSLWLSQARQDAENLISIPLHPHPSFIIELIVAFIHKVRDRVDKGLKFIELDAAHAGAFNQLAQACIDFERGLRETDLVEHLSERYPELKEPLGRGLLAPLFSTLIASDTKRELQAVPDQCERTLASTDFTDFPMDGRTPPPKLVALLRGWRSGILRLSPFFDEDTRSLVISTLSRSTMKLIDGFASRLSFPDVTHPLIYNKYSRLSEIDIRHSLVDEPQKQRERRGASPALTIYDTTCLLVVPPTPAVISTICCVVWSIWFLESNVTEMLRGAFGTLPEEVEAPLKGAAEVGYDTGARTYISVLACELCGAGIYPLLDDYATGRQDMLRARTRIVEFVEQYCTLFRDLPPEEAFTEGLVPGICNAAGCVLVLSPSTNDALAVILGCLKELLRDLQQLCFNGKESRLLSTICQSAETKLIGVISFLLAYQEAPKQTTADSLLALFPSSPNASLWFAELVRHRGVR</sequence>
<comment type="caution">
    <text evidence="1">The sequence shown here is derived from an EMBL/GenBank/DDBJ whole genome shotgun (WGS) entry which is preliminary data.</text>
</comment>
<gene>
    <name evidence="1" type="ORF">GMRT_23226</name>
</gene>
<accession>A0A4Z1SP88</accession>
<protein>
    <submittedName>
        <fullName evidence="1">Uncharacterized protein</fullName>
    </submittedName>
</protein>